<dbReference type="GO" id="GO:0003700">
    <property type="term" value="F:DNA-binding transcription factor activity"/>
    <property type="evidence" value="ECO:0007669"/>
    <property type="project" value="TreeGrafter"/>
</dbReference>
<comment type="caution">
    <text evidence="3">The sequence shown here is derived from an EMBL/GenBank/DDBJ whole genome shotgun (WGS) entry which is preliminary data.</text>
</comment>
<proteinExistence type="predicted"/>
<dbReference type="InterPro" id="IPR010982">
    <property type="entry name" value="Lambda_DNA-bd_dom_sf"/>
</dbReference>
<dbReference type="OrthoDB" id="2902336at2"/>
<dbReference type="GO" id="GO:0005829">
    <property type="term" value="C:cytosol"/>
    <property type="evidence" value="ECO:0007669"/>
    <property type="project" value="TreeGrafter"/>
</dbReference>
<dbReference type="Gene3D" id="1.10.260.40">
    <property type="entry name" value="lambda repressor-like DNA-binding domains"/>
    <property type="match status" value="1"/>
</dbReference>
<organism evidence="3 4">
    <name type="scientific">Pedobacter polaris</name>
    <dbReference type="NCBI Taxonomy" id="2571273"/>
    <lineage>
        <taxon>Bacteria</taxon>
        <taxon>Pseudomonadati</taxon>
        <taxon>Bacteroidota</taxon>
        <taxon>Sphingobacteriia</taxon>
        <taxon>Sphingobacteriales</taxon>
        <taxon>Sphingobacteriaceae</taxon>
        <taxon>Pedobacter</taxon>
    </lineage>
</organism>
<dbReference type="RefSeq" id="WP_136840721.1">
    <property type="nucleotide sequence ID" value="NZ_SWBR01000002.1"/>
</dbReference>
<dbReference type="Pfam" id="PF01381">
    <property type="entry name" value="HTH_3"/>
    <property type="match status" value="1"/>
</dbReference>
<evidence type="ECO:0000256" key="1">
    <source>
        <dbReference type="ARBA" id="ARBA00023125"/>
    </source>
</evidence>
<keyword evidence="1" id="KW-0238">DNA-binding</keyword>
<keyword evidence="4" id="KW-1185">Reference proteome</keyword>
<feature type="domain" description="HTH cro/C1-type" evidence="2">
    <location>
        <begin position="16"/>
        <end position="70"/>
    </location>
</feature>
<sequence>MTNDLDLFKKNLGKQIASLREKKGLTQVQLASLINKDFQSLSRIENGRVNVSGYILQQIANALETDMNSLFDF</sequence>
<name>A0A4U1CX71_9SPHI</name>
<dbReference type="GO" id="GO:0003677">
    <property type="term" value="F:DNA binding"/>
    <property type="evidence" value="ECO:0007669"/>
    <property type="project" value="UniProtKB-KW"/>
</dbReference>
<evidence type="ECO:0000259" key="2">
    <source>
        <dbReference type="PROSITE" id="PS50943"/>
    </source>
</evidence>
<dbReference type="SUPFAM" id="SSF47413">
    <property type="entry name" value="lambda repressor-like DNA-binding domains"/>
    <property type="match status" value="1"/>
</dbReference>
<gene>
    <name evidence="3" type="ORF">FA048_10855</name>
</gene>
<accession>A0A4U1CX71</accession>
<dbReference type="SMART" id="SM00530">
    <property type="entry name" value="HTH_XRE"/>
    <property type="match status" value="1"/>
</dbReference>
<evidence type="ECO:0000313" key="3">
    <source>
        <dbReference type="EMBL" id="TKC10668.1"/>
    </source>
</evidence>
<dbReference type="InterPro" id="IPR001387">
    <property type="entry name" value="Cro/C1-type_HTH"/>
</dbReference>
<dbReference type="PROSITE" id="PS50943">
    <property type="entry name" value="HTH_CROC1"/>
    <property type="match status" value="1"/>
</dbReference>
<protein>
    <submittedName>
        <fullName evidence="3">Helix-turn-helix transcriptional regulator</fullName>
    </submittedName>
</protein>
<dbReference type="EMBL" id="SWBR01000002">
    <property type="protein sequence ID" value="TKC10668.1"/>
    <property type="molecule type" value="Genomic_DNA"/>
</dbReference>
<dbReference type="Proteomes" id="UP000309488">
    <property type="component" value="Unassembled WGS sequence"/>
</dbReference>
<dbReference type="AlphaFoldDB" id="A0A4U1CX71"/>
<dbReference type="InterPro" id="IPR050807">
    <property type="entry name" value="TransReg_Diox_bact_type"/>
</dbReference>
<dbReference type="CDD" id="cd00093">
    <property type="entry name" value="HTH_XRE"/>
    <property type="match status" value="1"/>
</dbReference>
<dbReference type="PANTHER" id="PTHR46797:SF1">
    <property type="entry name" value="METHYLPHOSPHONATE SYNTHASE"/>
    <property type="match status" value="1"/>
</dbReference>
<evidence type="ECO:0000313" key="4">
    <source>
        <dbReference type="Proteomes" id="UP000309488"/>
    </source>
</evidence>
<dbReference type="PANTHER" id="PTHR46797">
    <property type="entry name" value="HTH-TYPE TRANSCRIPTIONAL REGULATOR"/>
    <property type="match status" value="1"/>
</dbReference>
<reference evidence="3 4" key="1">
    <citation type="submission" date="2019-04" db="EMBL/GenBank/DDBJ databases">
        <title>Pedobacter sp. RP-3-22 sp. nov., isolated from Arctic soil.</title>
        <authorList>
            <person name="Dahal R.H."/>
            <person name="Kim D.-U."/>
        </authorList>
    </citation>
    <scope>NUCLEOTIDE SEQUENCE [LARGE SCALE GENOMIC DNA]</scope>
    <source>
        <strain evidence="3 4">RP-3-22</strain>
    </source>
</reference>